<feature type="DNA-binding region" description="Fork-head" evidence="6">
    <location>
        <begin position="144"/>
        <end position="238"/>
    </location>
</feature>
<evidence type="ECO:0000256" key="2">
    <source>
        <dbReference type="ARBA" id="ARBA00023015"/>
    </source>
</evidence>
<dbReference type="eggNOG" id="KOG2294">
    <property type="taxonomic scope" value="Eukaryota"/>
</dbReference>
<dbReference type="PROSITE" id="PS50039">
    <property type="entry name" value="FORK_HEAD_3"/>
    <property type="match status" value="1"/>
</dbReference>
<evidence type="ECO:0000256" key="1">
    <source>
        <dbReference type="ARBA" id="ARBA00004123"/>
    </source>
</evidence>
<feature type="region of interest" description="Disordered" evidence="7">
    <location>
        <begin position="338"/>
        <end position="361"/>
    </location>
</feature>
<dbReference type="OMA" id="SYTRLTY"/>
<dbReference type="AlphaFoldDB" id="S9PY98"/>
<feature type="domain" description="Fork-head" evidence="8">
    <location>
        <begin position="144"/>
        <end position="238"/>
    </location>
</feature>
<dbReference type="PROSITE" id="PS00658">
    <property type="entry name" value="FORK_HEAD_2"/>
    <property type="match status" value="1"/>
</dbReference>
<evidence type="ECO:0000256" key="4">
    <source>
        <dbReference type="ARBA" id="ARBA00023163"/>
    </source>
</evidence>
<dbReference type="GeneID" id="25029170"/>
<protein>
    <submittedName>
        <fullName evidence="9">Fork head transcription factor Sep1</fullName>
    </submittedName>
</protein>
<feature type="compositionally biased region" description="Polar residues" evidence="7">
    <location>
        <begin position="577"/>
        <end position="591"/>
    </location>
</feature>
<reference evidence="9 10" key="1">
    <citation type="journal article" date="2011" name="Science">
        <title>Comparative functional genomics of the fission yeasts.</title>
        <authorList>
            <person name="Rhind N."/>
            <person name="Chen Z."/>
            <person name="Yassour M."/>
            <person name="Thompson D.A."/>
            <person name="Haas B.J."/>
            <person name="Habib N."/>
            <person name="Wapinski I."/>
            <person name="Roy S."/>
            <person name="Lin M.F."/>
            <person name="Heiman D.I."/>
            <person name="Young S.K."/>
            <person name="Furuya K."/>
            <person name="Guo Y."/>
            <person name="Pidoux A."/>
            <person name="Chen H.M."/>
            <person name="Robbertse B."/>
            <person name="Goldberg J.M."/>
            <person name="Aoki K."/>
            <person name="Bayne E.H."/>
            <person name="Berlin A.M."/>
            <person name="Desjardins C.A."/>
            <person name="Dobbs E."/>
            <person name="Dukaj L."/>
            <person name="Fan L."/>
            <person name="FitzGerald M.G."/>
            <person name="French C."/>
            <person name="Gujja S."/>
            <person name="Hansen K."/>
            <person name="Keifenheim D."/>
            <person name="Levin J.Z."/>
            <person name="Mosher R.A."/>
            <person name="Mueller C.A."/>
            <person name="Pfiffner J."/>
            <person name="Priest M."/>
            <person name="Russ C."/>
            <person name="Smialowska A."/>
            <person name="Swoboda P."/>
            <person name="Sykes S.M."/>
            <person name="Vaughn M."/>
            <person name="Vengrova S."/>
            <person name="Yoder R."/>
            <person name="Zeng Q."/>
            <person name="Allshire R."/>
            <person name="Baulcombe D."/>
            <person name="Birren B.W."/>
            <person name="Brown W."/>
            <person name="Ekwall K."/>
            <person name="Kellis M."/>
            <person name="Leatherwood J."/>
            <person name="Levin H."/>
            <person name="Margalit H."/>
            <person name="Martienssen R."/>
            <person name="Nieduszynski C.A."/>
            <person name="Spatafora J.W."/>
            <person name="Friedman N."/>
            <person name="Dalgaard J.Z."/>
            <person name="Baumann P."/>
            <person name="Niki H."/>
            <person name="Regev A."/>
            <person name="Nusbaum C."/>
        </authorList>
    </citation>
    <scope>NUCLEOTIDE SEQUENCE [LARGE SCALE GENOMIC DNA]</scope>
    <source>
        <strain evidence="10">yFS286</strain>
    </source>
</reference>
<proteinExistence type="predicted"/>
<dbReference type="RefSeq" id="XP_013018060.1">
    <property type="nucleotide sequence ID" value="XM_013162606.1"/>
</dbReference>
<dbReference type="SMART" id="SM00339">
    <property type="entry name" value="FH"/>
    <property type="match status" value="1"/>
</dbReference>
<keyword evidence="2" id="KW-0805">Transcription regulation</keyword>
<feature type="region of interest" description="Disordered" evidence="7">
    <location>
        <begin position="429"/>
        <end position="451"/>
    </location>
</feature>
<dbReference type="PANTHER" id="PTHR11829:SF399">
    <property type="entry name" value="FORKHEAD PROTEIN SEP1"/>
    <property type="match status" value="1"/>
</dbReference>
<organism evidence="9 10">
    <name type="scientific">Schizosaccharomyces octosporus (strain yFS286)</name>
    <name type="common">Fission yeast</name>
    <name type="synonym">Octosporomyces octosporus</name>
    <dbReference type="NCBI Taxonomy" id="483514"/>
    <lineage>
        <taxon>Eukaryota</taxon>
        <taxon>Fungi</taxon>
        <taxon>Dikarya</taxon>
        <taxon>Ascomycota</taxon>
        <taxon>Taphrinomycotina</taxon>
        <taxon>Schizosaccharomycetes</taxon>
        <taxon>Schizosaccharomycetales</taxon>
        <taxon>Schizosaccharomycetaceae</taxon>
        <taxon>Schizosaccharomyces</taxon>
    </lineage>
</organism>
<dbReference type="VEuPathDB" id="FungiDB:SOCG_00186"/>
<dbReference type="GO" id="GO:0000785">
    <property type="term" value="C:chromatin"/>
    <property type="evidence" value="ECO:0007669"/>
    <property type="project" value="UniProtKB-ARBA"/>
</dbReference>
<feature type="compositionally biased region" description="Basic and acidic residues" evidence="7">
    <location>
        <begin position="567"/>
        <end position="576"/>
    </location>
</feature>
<dbReference type="EMBL" id="KE503207">
    <property type="protein sequence ID" value="EPX72423.1"/>
    <property type="molecule type" value="Genomic_DNA"/>
</dbReference>
<accession>S9PY98</accession>
<comment type="subcellular location">
    <subcellularLocation>
        <location evidence="1 6">Nucleus</location>
    </subcellularLocation>
</comment>
<keyword evidence="10" id="KW-1185">Reference proteome</keyword>
<dbReference type="FunFam" id="1.10.10.10:FF:000260">
    <property type="entry name" value="Forkhead transcription factor (Sep1)"/>
    <property type="match status" value="1"/>
</dbReference>
<evidence type="ECO:0000256" key="5">
    <source>
        <dbReference type="ARBA" id="ARBA00023242"/>
    </source>
</evidence>
<dbReference type="PANTHER" id="PTHR11829">
    <property type="entry name" value="FORKHEAD BOX PROTEIN"/>
    <property type="match status" value="1"/>
</dbReference>
<evidence type="ECO:0000313" key="9">
    <source>
        <dbReference type="EMBL" id="EPX72423.1"/>
    </source>
</evidence>
<evidence type="ECO:0000256" key="7">
    <source>
        <dbReference type="SAM" id="MobiDB-lite"/>
    </source>
</evidence>
<dbReference type="InterPro" id="IPR036390">
    <property type="entry name" value="WH_DNA-bd_sf"/>
</dbReference>
<dbReference type="InterPro" id="IPR050211">
    <property type="entry name" value="FOX_domain-containing"/>
</dbReference>
<dbReference type="Proteomes" id="UP000016088">
    <property type="component" value="Unassembled WGS sequence"/>
</dbReference>
<feature type="region of interest" description="Disordered" evidence="7">
    <location>
        <begin position="374"/>
        <end position="417"/>
    </location>
</feature>
<gene>
    <name evidence="9" type="ORF">SOCG_00186</name>
</gene>
<dbReference type="GO" id="GO:0001228">
    <property type="term" value="F:DNA-binding transcription activator activity, RNA polymerase II-specific"/>
    <property type="evidence" value="ECO:0007669"/>
    <property type="project" value="UniProtKB-ARBA"/>
</dbReference>
<evidence type="ECO:0000259" key="8">
    <source>
        <dbReference type="PROSITE" id="PS50039"/>
    </source>
</evidence>
<sequence>MSKYSNNASFSLTAGGNDPESFVPAQSIPLSAKAPMSYNPYSRPYPDVYSQTSNSTFNTYNYSTALYASGKENQNMLNASLPKSNKSTRPYIPSYTRLTYSAPPLPLPPPSEYSLEGLTGRKPPVMPSYEESNQFYFPMDDGRKPPYSYAMLIGMSILCSPEKRLTLSAIYDWISGTFSFYSKSSNGWQNSVRHNLSLNKAFMKVERSKNLPGKGHFWAIRPGYEDQFQKLKLRESSVNPRPAPPVFENNASISPALPNYSTPSLNFQNENSFYRYRRTLSTGSAEKYPEVREVSVTDRESFNDYPKYWGLGKSKGGENGSFELETRFSDLGVSSIVSADSSQPGIQSPTPPVSSPESSDSYRLNYVDNAAKISRNENDLKTPNRIRASPLSLEGAAPSEFASDTNTATSDNENFGDEINISSACRREDTDLPTSLPASPTHKPSAFKQTKRSLSIDLPTPPRTLCPRALSLCDDMSINDYNKSSLLSPLKFDSSTQSASPSTNLKEHRNRILQMLATPDAKQFNNIAVSTETDSWNLTPFRPSAAANEDILSHSLQSIIKNERFKSDLEKPKESDSSFVETPSKPQWANNSDMLDGDFLEAMDMFNCDAIPSNVFSPIKASPIRREVRRKHVPSSLSLARASIAQDDNYLPSPTKRKMPQLARQSSTMF</sequence>
<feature type="compositionally biased region" description="Polar residues" evidence="7">
    <location>
        <begin position="338"/>
        <end position="347"/>
    </location>
</feature>
<evidence type="ECO:0000256" key="3">
    <source>
        <dbReference type="ARBA" id="ARBA00023125"/>
    </source>
</evidence>
<dbReference type="GO" id="GO:0000978">
    <property type="term" value="F:RNA polymerase II cis-regulatory region sequence-specific DNA binding"/>
    <property type="evidence" value="ECO:0007669"/>
    <property type="project" value="UniProtKB-ARBA"/>
</dbReference>
<dbReference type="PRINTS" id="PR00053">
    <property type="entry name" value="FORKHEAD"/>
</dbReference>
<dbReference type="HOGENOM" id="CLU_408345_0_0_1"/>
<dbReference type="InterPro" id="IPR030456">
    <property type="entry name" value="TF_fork_head_CS_2"/>
</dbReference>
<name>S9PY98_SCHOY</name>
<dbReference type="SUPFAM" id="SSF46785">
    <property type="entry name" value="Winged helix' DNA-binding domain"/>
    <property type="match status" value="1"/>
</dbReference>
<feature type="compositionally biased region" description="Polar residues" evidence="7">
    <location>
        <begin position="402"/>
        <end position="413"/>
    </location>
</feature>
<keyword evidence="4" id="KW-0804">Transcription</keyword>
<evidence type="ECO:0000313" key="10">
    <source>
        <dbReference type="Proteomes" id="UP000016088"/>
    </source>
</evidence>
<evidence type="ECO:0000256" key="6">
    <source>
        <dbReference type="PROSITE-ProRule" id="PRU00089"/>
    </source>
</evidence>
<dbReference type="InterPro" id="IPR001766">
    <property type="entry name" value="Fork_head_dom"/>
</dbReference>
<dbReference type="GO" id="GO:0005634">
    <property type="term" value="C:nucleus"/>
    <property type="evidence" value="ECO:0007669"/>
    <property type="project" value="UniProtKB-SubCell"/>
</dbReference>
<dbReference type="CDD" id="cd00059">
    <property type="entry name" value="FH_FOX"/>
    <property type="match status" value="1"/>
</dbReference>
<dbReference type="Pfam" id="PF00250">
    <property type="entry name" value="Forkhead"/>
    <property type="match status" value="1"/>
</dbReference>
<keyword evidence="3 6" id="KW-0238">DNA-binding</keyword>
<dbReference type="Gene3D" id="1.10.10.10">
    <property type="entry name" value="Winged helix-like DNA-binding domain superfamily/Winged helix DNA-binding domain"/>
    <property type="match status" value="1"/>
</dbReference>
<keyword evidence="5 6" id="KW-0539">Nucleus</keyword>
<dbReference type="OrthoDB" id="5954824at2759"/>
<feature type="region of interest" description="Disordered" evidence="7">
    <location>
        <begin position="648"/>
        <end position="670"/>
    </location>
</feature>
<dbReference type="InterPro" id="IPR036388">
    <property type="entry name" value="WH-like_DNA-bd_sf"/>
</dbReference>
<feature type="region of interest" description="Disordered" evidence="7">
    <location>
        <begin position="567"/>
        <end position="591"/>
    </location>
</feature>